<dbReference type="EMBL" id="VYZN01000018">
    <property type="protein sequence ID" value="KAE9537348.1"/>
    <property type="molecule type" value="Genomic_DNA"/>
</dbReference>
<name>A0A6G0TS45_APHGL</name>
<keyword evidence="2" id="KW-1185">Reference proteome</keyword>
<sequence>MHEIALLGGSPCTIISLVDSSYYSNCHLNFQFANCRSFTSQIYNSHLSSGSIEPSGINLDLRLTRATHKYCIFKHQITYIMTAANKDLKNYESSRLDHFTKETYEYVSHESNLYFRYFEMRAGNWFVGSRIPTSFLNIHYDCVRCLKLERIPNLKKEHSALSIVPEFNLEILSLYQKISFKIVLTKSLLIDIQKLIINFYSIYIVFQNKVQLYLLNSTKNTLAMTNRLNLLKV</sequence>
<reference evidence="1 2" key="1">
    <citation type="submission" date="2019-08" db="EMBL/GenBank/DDBJ databases">
        <title>The genome of the soybean aphid Biotype 1, its phylome, world population structure and adaptation to the North American continent.</title>
        <authorList>
            <person name="Giordano R."/>
            <person name="Donthu R.K."/>
            <person name="Hernandez A.G."/>
            <person name="Wright C.L."/>
            <person name="Zimin A.V."/>
        </authorList>
    </citation>
    <scope>NUCLEOTIDE SEQUENCE [LARGE SCALE GENOMIC DNA]</scope>
    <source>
        <tissue evidence="1">Whole aphids</tissue>
    </source>
</reference>
<evidence type="ECO:0000313" key="1">
    <source>
        <dbReference type="EMBL" id="KAE9537348.1"/>
    </source>
</evidence>
<proteinExistence type="predicted"/>
<protein>
    <submittedName>
        <fullName evidence="1">Uncharacterized protein</fullName>
    </submittedName>
</protein>
<organism evidence="1 2">
    <name type="scientific">Aphis glycines</name>
    <name type="common">Soybean aphid</name>
    <dbReference type="NCBI Taxonomy" id="307491"/>
    <lineage>
        <taxon>Eukaryota</taxon>
        <taxon>Metazoa</taxon>
        <taxon>Ecdysozoa</taxon>
        <taxon>Arthropoda</taxon>
        <taxon>Hexapoda</taxon>
        <taxon>Insecta</taxon>
        <taxon>Pterygota</taxon>
        <taxon>Neoptera</taxon>
        <taxon>Paraneoptera</taxon>
        <taxon>Hemiptera</taxon>
        <taxon>Sternorrhyncha</taxon>
        <taxon>Aphidomorpha</taxon>
        <taxon>Aphidoidea</taxon>
        <taxon>Aphididae</taxon>
        <taxon>Aphidini</taxon>
        <taxon>Aphis</taxon>
        <taxon>Aphis</taxon>
    </lineage>
</organism>
<dbReference type="AlphaFoldDB" id="A0A6G0TS45"/>
<gene>
    <name evidence="1" type="ORF">AGLY_006371</name>
</gene>
<comment type="caution">
    <text evidence="1">The sequence shown here is derived from an EMBL/GenBank/DDBJ whole genome shotgun (WGS) entry which is preliminary data.</text>
</comment>
<accession>A0A6G0TS45</accession>
<dbReference type="Proteomes" id="UP000475862">
    <property type="component" value="Unassembled WGS sequence"/>
</dbReference>
<evidence type="ECO:0000313" key="2">
    <source>
        <dbReference type="Proteomes" id="UP000475862"/>
    </source>
</evidence>